<dbReference type="EMBL" id="FCON02000057">
    <property type="protein sequence ID" value="SAL74571.1"/>
    <property type="molecule type" value="Genomic_DNA"/>
</dbReference>
<dbReference type="GO" id="GO:0003959">
    <property type="term" value="F:NADPH dehydrogenase activity"/>
    <property type="evidence" value="ECO:0007669"/>
    <property type="project" value="InterPro"/>
</dbReference>
<dbReference type="Gene3D" id="3.20.20.70">
    <property type="entry name" value="Aldolase class I"/>
    <property type="match status" value="1"/>
</dbReference>
<sequence length="375" mass="40671">MSESLNATLFSPFELGSLKLRNRIIISPMCQYSAVDGSASAWHRTHIGNLSLSGASLMLLEATAVEAAGRITPYCLGLYSDANEQALANVLDEVRQFSDMPIGIQLCHAGRKASSEAPWRGGAQIAPEDGGWQASGPSALAQKDGELAPLELDRAGMERIRDAFVASAQRAERLGLAAIELHFAHGYLLHQFLSPVANRRTDEYGGSLENRMRFPLEIYDAVRAVWPAGKPLGVRVSATDWVESGWTVEQTIELAKRLHERGCDWIDVSTGGVSPDQKIPLGPHYQIPFARAVREATGMKTIGVGLITEPADADKVIRDGDADLIALARAVLWDPRWPWHAAAALGAKVSAPPQYWRCEPRGAGRVFDGAAFGQR</sequence>
<reference evidence="7" key="1">
    <citation type="submission" date="2016-01" db="EMBL/GenBank/DDBJ databases">
        <authorList>
            <person name="Peeters C."/>
        </authorList>
    </citation>
    <scope>NUCLEOTIDE SEQUENCE [LARGE SCALE GENOMIC DNA]</scope>
    <source>
        <strain evidence="7">LMG 22940</strain>
    </source>
</reference>
<dbReference type="InterPro" id="IPR001155">
    <property type="entry name" value="OxRdtase_FMN_N"/>
</dbReference>
<dbReference type="InterPro" id="IPR013785">
    <property type="entry name" value="Aldolase_TIM"/>
</dbReference>
<dbReference type="AlphaFoldDB" id="A0A158K255"/>
<dbReference type="CDD" id="cd02932">
    <property type="entry name" value="OYE_YqiM_FMN"/>
    <property type="match status" value="1"/>
</dbReference>
<comment type="cofactor">
    <cofactor evidence="1">
        <name>FMN</name>
        <dbReference type="ChEBI" id="CHEBI:58210"/>
    </cofactor>
</comment>
<gene>
    <name evidence="7" type="ORF">AWB68_04611</name>
</gene>
<keyword evidence="5" id="KW-0560">Oxidoreductase</keyword>
<dbReference type="OrthoDB" id="8985337at2"/>
<keyword evidence="8" id="KW-1185">Reference proteome</keyword>
<evidence type="ECO:0000313" key="7">
    <source>
        <dbReference type="EMBL" id="SAL74571.1"/>
    </source>
</evidence>
<dbReference type="GO" id="GO:0050661">
    <property type="term" value="F:NADP binding"/>
    <property type="evidence" value="ECO:0007669"/>
    <property type="project" value="InterPro"/>
</dbReference>
<accession>A0A158K255</accession>
<dbReference type="Proteomes" id="UP000054770">
    <property type="component" value="Unassembled WGS sequence"/>
</dbReference>
<evidence type="ECO:0000256" key="5">
    <source>
        <dbReference type="ARBA" id="ARBA00023002"/>
    </source>
</evidence>
<dbReference type="InterPro" id="IPR044152">
    <property type="entry name" value="YqjM-like"/>
</dbReference>
<dbReference type="Pfam" id="PF00724">
    <property type="entry name" value="Oxidored_FMN"/>
    <property type="match status" value="1"/>
</dbReference>
<evidence type="ECO:0000313" key="8">
    <source>
        <dbReference type="Proteomes" id="UP000054770"/>
    </source>
</evidence>
<evidence type="ECO:0000256" key="2">
    <source>
        <dbReference type="ARBA" id="ARBA00022630"/>
    </source>
</evidence>
<keyword evidence="3" id="KW-0288">FMN</keyword>
<protein>
    <submittedName>
        <fullName evidence="7">NADH-dependent flavin oxidoreductase</fullName>
    </submittedName>
</protein>
<dbReference type="PANTHER" id="PTHR43303:SF4">
    <property type="entry name" value="NADPH DEHYDROGENASE C23G7.10C-RELATED"/>
    <property type="match status" value="1"/>
</dbReference>
<dbReference type="RefSeq" id="WP_087646679.1">
    <property type="nucleotide sequence ID" value="NZ_FCON02000057.1"/>
</dbReference>
<evidence type="ECO:0000256" key="1">
    <source>
        <dbReference type="ARBA" id="ARBA00001917"/>
    </source>
</evidence>
<evidence type="ECO:0000256" key="4">
    <source>
        <dbReference type="ARBA" id="ARBA00022857"/>
    </source>
</evidence>
<keyword evidence="4" id="KW-0521">NADP</keyword>
<organism evidence="7 8">
    <name type="scientific">Caballeronia choica</name>
    <dbReference type="NCBI Taxonomy" id="326476"/>
    <lineage>
        <taxon>Bacteria</taxon>
        <taxon>Pseudomonadati</taxon>
        <taxon>Pseudomonadota</taxon>
        <taxon>Betaproteobacteria</taxon>
        <taxon>Burkholderiales</taxon>
        <taxon>Burkholderiaceae</taxon>
        <taxon>Caballeronia</taxon>
    </lineage>
</organism>
<proteinExistence type="predicted"/>
<feature type="domain" description="NADH:flavin oxidoreductase/NADH oxidase N-terminal" evidence="6">
    <location>
        <begin position="9"/>
        <end position="342"/>
    </location>
</feature>
<keyword evidence="2" id="KW-0285">Flavoprotein</keyword>
<comment type="caution">
    <text evidence="7">The sequence shown here is derived from an EMBL/GenBank/DDBJ whole genome shotgun (WGS) entry which is preliminary data.</text>
</comment>
<dbReference type="GO" id="GO:0010181">
    <property type="term" value="F:FMN binding"/>
    <property type="evidence" value="ECO:0007669"/>
    <property type="project" value="InterPro"/>
</dbReference>
<evidence type="ECO:0000256" key="3">
    <source>
        <dbReference type="ARBA" id="ARBA00022643"/>
    </source>
</evidence>
<dbReference type="PANTHER" id="PTHR43303">
    <property type="entry name" value="NADPH DEHYDROGENASE C23G7.10C-RELATED"/>
    <property type="match status" value="1"/>
</dbReference>
<dbReference type="SUPFAM" id="SSF51395">
    <property type="entry name" value="FMN-linked oxidoreductases"/>
    <property type="match status" value="1"/>
</dbReference>
<evidence type="ECO:0000259" key="6">
    <source>
        <dbReference type="Pfam" id="PF00724"/>
    </source>
</evidence>
<name>A0A158K255_9BURK</name>